<protein>
    <submittedName>
        <fullName evidence="1">Uncharacterized protein</fullName>
    </submittedName>
</protein>
<accession>A0A5C5VA53</accession>
<name>A0A5C5VA53_9BACT</name>
<evidence type="ECO:0000313" key="1">
    <source>
        <dbReference type="EMBL" id="TWT35181.1"/>
    </source>
</evidence>
<proteinExistence type="predicted"/>
<gene>
    <name evidence="1" type="ORF">KOR34_00690</name>
</gene>
<reference evidence="1 2" key="1">
    <citation type="submission" date="2019-02" db="EMBL/GenBank/DDBJ databases">
        <title>Deep-cultivation of Planctomycetes and their phenomic and genomic characterization uncovers novel biology.</title>
        <authorList>
            <person name="Wiegand S."/>
            <person name="Jogler M."/>
            <person name="Boedeker C."/>
            <person name="Pinto D."/>
            <person name="Vollmers J."/>
            <person name="Rivas-Marin E."/>
            <person name="Kohn T."/>
            <person name="Peeters S.H."/>
            <person name="Heuer A."/>
            <person name="Rast P."/>
            <person name="Oberbeckmann S."/>
            <person name="Bunk B."/>
            <person name="Jeske O."/>
            <person name="Meyerdierks A."/>
            <person name="Storesund J.E."/>
            <person name="Kallscheuer N."/>
            <person name="Luecker S."/>
            <person name="Lage O.M."/>
            <person name="Pohl T."/>
            <person name="Merkel B.J."/>
            <person name="Hornburger P."/>
            <person name="Mueller R.-W."/>
            <person name="Bruemmer F."/>
            <person name="Labrenz M."/>
            <person name="Spormann A.M."/>
            <person name="Op Den Camp H."/>
            <person name="Overmann J."/>
            <person name="Amann R."/>
            <person name="Jetten M.S.M."/>
            <person name="Mascher T."/>
            <person name="Medema M.H."/>
            <person name="Devos D.P."/>
            <person name="Kaster A.-K."/>
            <person name="Ovreas L."/>
            <person name="Rohde M."/>
            <person name="Galperin M.Y."/>
            <person name="Jogler C."/>
        </authorList>
    </citation>
    <scope>NUCLEOTIDE SEQUENCE [LARGE SCALE GENOMIC DNA]</scope>
    <source>
        <strain evidence="1 2">KOR34</strain>
    </source>
</reference>
<evidence type="ECO:0000313" key="2">
    <source>
        <dbReference type="Proteomes" id="UP000316714"/>
    </source>
</evidence>
<dbReference type="AlphaFoldDB" id="A0A5C5VA53"/>
<comment type="caution">
    <text evidence="1">The sequence shown here is derived from an EMBL/GenBank/DDBJ whole genome shotgun (WGS) entry which is preliminary data.</text>
</comment>
<dbReference type="Proteomes" id="UP000316714">
    <property type="component" value="Unassembled WGS sequence"/>
</dbReference>
<dbReference type="RefSeq" id="WP_146561156.1">
    <property type="nucleotide sequence ID" value="NZ_SIHJ01000001.1"/>
</dbReference>
<organism evidence="1 2">
    <name type="scientific">Posidoniimonas corsicana</name>
    <dbReference type="NCBI Taxonomy" id="1938618"/>
    <lineage>
        <taxon>Bacteria</taxon>
        <taxon>Pseudomonadati</taxon>
        <taxon>Planctomycetota</taxon>
        <taxon>Planctomycetia</taxon>
        <taxon>Pirellulales</taxon>
        <taxon>Lacipirellulaceae</taxon>
        <taxon>Posidoniimonas</taxon>
    </lineage>
</organism>
<sequence>MSKIDVTVSFRYKRRCEDNAAASERTVFAIGKTLRALVLRALVTTWKILGGVVEFLGKLLLARDY</sequence>
<keyword evidence="2" id="KW-1185">Reference proteome</keyword>
<dbReference type="EMBL" id="SIHJ01000001">
    <property type="protein sequence ID" value="TWT35181.1"/>
    <property type="molecule type" value="Genomic_DNA"/>
</dbReference>